<dbReference type="InterPro" id="IPR036259">
    <property type="entry name" value="MFS_trans_sf"/>
</dbReference>
<evidence type="ECO:0000256" key="6">
    <source>
        <dbReference type="ARBA" id="ARBA00022989"/>
    </source>
</evidence>
<dbReference type="PANTHER" id="PTHR23502:SF132">
    <property type="entry name" value="POLYAMINE TRANSPORTER 2-RELATED"/>
    <property type="match status" value="1"/>
</dbReference>
<organism evidence="10 11">
    <name type="scientific">Kiloniella laminariae</name>
    <dbReference type="NCBI Taxonomy" id="454162"/>
    <lineage>
        <taxon>Bacteria</taxon>
        <taxon>Pseudomonadati</taxon>
        <taxon>Pseudomonadota</taxon>
        <taxon>Alphaproteobacteria</taxon>
        <taxon>Rhodospirillales</taxon>
        <taxon>Kiloniellaceae</taxon>
        <taxon>Kiloniella</taxon>
    </lineage>
</organism>
<evidence type="ECO:0000256" key="3">
    <source>
        <dbReference type="ARBA" id="ARBA00022448"/>
    </source>
</evidence>
<feature type="transmembrane region" description="Helical" evidence="8">
    <location>
        <begin position="20"/>
        <end position="40"/>
    </location>
</feature>
<dbReference type="InterPro" id="IPR011701">
    <property type="entry name" value="MFS"/>
</dbReference>
<feature type="transmembrane region" description="Helical" evidence="8">
    <location>
        <begin position="140"/>
        <end position="159"/>
    </location>
</feature>
<feature type="transmembrane region" description="Helical" evidence="8">
    <location>
        <begin position="345"/>
        <end position="369"/>
    </location>
</feature>
<evidence type="ECO:0000313" key="11">
    <source>
        <dbReference type="Proteomes" id="UP001069802"/>
    </source>
</evidence>
<dbReference type="Proteomes" id="UP001069802">
    <property type="component" value="Unassembled WGS sequence"/>
</dbReference>
<feature type="transmembrane region" description="Helical" evidence="8">
    <location>
        <begin position="223"/>
        <end position="245"/>
    </location>
</feature>
<dbReference type="Gene3D" id="1.20.1720.10">
    <property type="entry name" value="Multidrug resistance protein D"/>
    <property type="match status" value="1"/>
</dbReference>
<dbReference type="PROSITE" id="PS50850">
    <property type="entry name" value="MFS"/>
    <property type="match status" value="1"/>
</dbReference>
<evidence type="ECO:0000256" key="1">
    <source>
        <dbReference type="ARBA" id="ARBA00004651"/>
    </source>
</evidence>
<feature type="transmembrane region" description="Helical" evidence="8">
    <location>
        <begin position="257"/>
        <end position="278"/>
    </location>
</feature>
<evidence type="ECO:0000259" key="9">
    <source>
        <dbReference type="PROSITE" id="PS50850"/>
    </source>
</evidence>
<comment type="similarity">
    <text evidence="2 8">Belongs to the major facilitator superfamily. Bcr/CmlA family.</text>
</comment>
<dbReference type="PANTHER" id="PTHR23502">
    <property type="entry name" value="MAJOR FACILITATOR SUPERFAMILY"/>
    <property type="match status" value="1"/>
</dbReference>
<name>A0ABT4LMD1_9PROT</name>
<accession>A0ABT4LMD1</accession>
<feature type="transmembrane region" description="Helical" evidence="8">
    <location>
        <begin position="171"/>
        <end position="188"/>
    </location>
</feature>
<sequence>MKQAHEAQPMKAGEFIPLMALLMSLVALSIDAILPALPLIGEDLGLANSNDAQLMVGVLFLGLAIGQIFFGPMSDSYGRKPAIYLGLVIFLAGSVISALATDYTLMLVGRFLQGIGASGPRTISIALIRDQYEGRAMARIMSFIMAVFILVPTIAPALGQMILQLAQWHSIFYSFCLLGTIALIWFALRQPETLSLENRSPFSRTHIWGSIKIILANRQSRSYMIAAGVVFGAFVGYLNSAQQIFQDIYFITDLFPLYFAVLALSIGIASFVNAKLVIKHGMRKLSQTALVAMTILALGFSLMVALTNSAPPLWGFMAYMITSFFCIGLLFSNFNALAMEPLGKIAGIASAVIGSVTTFICMAIGVTIGQIYNGTVLPLVSSFAILGLISLLIVFWVERKSTTAIGSQPTSR</sequence>
<dbReference type="RefSeq" id="WP_269424440.1">
    <property type="nucleotide sequence ID" value="NZ_JAPWGY010000006.1"/>
</dbReference>
<feature type="transmembrane region" description="Helical" evidence="8">
    <location>
        <begin position="107"/>
        <end position="128"/>
    </location>
</feature>
<keyword evidence="8" id="KW-0997">Cell inner membrane</keyword>
<keyword evidence="5 8" id="KW-0812">Transmembrane</keyword>
<evidence type="ECO:0000313" key="10">
    <source>
        <dbReference type="EMBL" id="MCZ4282290.1"/>
    </source>
</evidence>
<evidence type="ECO:0000256" key="4">
    <source>
        <dbReference type="ARBA" id="ARBA00022475"/>
    </source>
</evidence>
<feature type="transmembrane region" description="Helical" evidence="8">
    <location>
        <begin position="316"/>
        <end position="338"/>
    </location>
</feature>
<keyword evidence="6 8" id="KW-1133">Transmembrane helix</keyword>
<comment type="subcellular location">
    <subcellularLocation>
        <location evidence="8">Cell inner membrane</location>
        <topology evidence="8">Multi-pass membrane protein</topology>
    </subcellularLocation>
    <subcellularLocation>
        <location evidence="1">Cell membrane</location>
        <topology evidence="1">Multi-pass membrane protein</topology>
    </subcellularLocation>
</comment>
<comment type="caution">
    <text evidence="10">The sequence shown here is derived from an EMBL/GenBank/DDBJ whole genome shotgun (WGS) entry which is preliminary data.</text>
</comment>
<dbReference type="CDD" id="cd17320">
    <property type="entry name" value="MFS_MdfA_MDR_like"/>
    <property type="match status" value="1"/>
</dbReference>
<proteinExistence type="inferred from homology"/>
<dbReference type="Pfam" id="PF07690">
    <property type="entry name" value="MFS_1"/>
    <property type="match status" value="1"/>
</dbReference>
<feature type="transmembrane region" description="Helical" evidence="8">
    <location>
        <begin position="82"/>
        <end position="101"/>
    </location>
</feature>
<feature type="domain" description="Major facilitator superfamily (MFS) profile" evidence="9">
    <location>
        <begin position="15"/>
        <end position="402"/>
    </location>
</feature>
<feature type="transmembrane region" description="Helical" evidence="8">
    <location>
        <begin position="290"/>
        <end position="310"/>
    </location>
</feature>
<keyword evidence="7 8" id="KW-0472">Membrane</keyword>
<reference evidence="10" key="1">
    <citation type="submission" date="2022-12" db="EMBL/GenBank/DDBJ databases">
        <title>Bacterial isolates from different developmental stages of Nematostella vectensis.</title>
        <authorList>
            <person name="Fraune S."/>
        </authorList>
    </citation>
    <scope>NUCLEOTIDE SEQUENCE</scope>
    <source>
        <strain evidence="10">G21630-S1</strain>
    </source>
</reference>
<protein>
    <recommendedName>
        <fullName evidence="8">Bcr/CflA family efflux transporter</fullName>
    </recommendedName>
</protein>
<keyword evidence="11" id="KW-1185">Reference proteome</keyword>
<keyword evidence="3 8" id="KW-0813">Transport</keyword>
<dbReference type="InterPro" id="IPR004812">
    <property type="entry name" value="Efflux_drug-R_Bcr/CmlA"/>
</dbReference>
<dbReference type="NCBIfam" id="TIGR00710">
    <property type="entry name" value="efflux_Bcr_CflA"/>
    <property type="match status" value="1"/>
</dbReference>
<evidence type="ECO:0000256" key="7">
    <source>
        <dbReference type="ARBA" id="ARBA00023136"/>
    </source>
</evidence>
<dbReference type="SUPFAM" id="SSF103473">
    <property type="entry name" value="MFS general substrate transporter"/>
    <property type="match status" value="1"/>
</dbReference>
<evidence type="ECO:0000256" key="2">
    <source>
        <dbReference type="ARBA" id="ARBA00006236"/>
    </source>
</evidence>
<dbReference type="InterPro" id="IPR020846">
    <property type="entry name" value="MFS_dom"/>
</dbReference>
<feature type="transmembrane region" description="Helical" evidence="8">
    <location>
        <begin position="52"/>
        <end position="70"/>
    </location>
</feature>
<evidence type="ECO:0000256" key="8">
    <source>
        <dbReference type="RuleBase" id="RU365088"/>
    </source>
</evidence>
<keyword evidence="4" id="KW-1003">Cell membrane</keyword>
<evidence type="ECO:0000256" key="5">
    <source>
        <dbReference type="ARBA" id="ARBA00022692"/>
    </source>
</evidence>
<dbReference type="EMBL" id="JAPWGY010000006">
    <property type="protein sequence ID" value="MCZ4282290.1"/>
    <property type="molecule type" value="Genomic_DNA"/>
</dbReference>
<feature type="transmembrane region" description="Helical" evidence="8">
    <location>
        <begin position="375"/>
        <end position="397"/>
    </location>
</feature>
<gene>
    <name evidence="10" type="ORF">O4H49_16000</name>
</gene>